<keyword evidence="5" id="KW-0175">Coiled coil</keyword>
<dbReference type="InterPro" id="IPR013083">
    <property type="entry name" value="Znf_RING/FYVE/PHD"/>
</dbReference>
<dbReference type="AlphaFoldDB" id="A0A8S4N067"/>
<feature type="compositionally biased region" description="Basic and acidic residues" evidence="6">
    <location>
        <begin position="1"/>
        <end position="27"/>
    </location>
</feature>
<feature type="non-terminal residue" evidence="8">
    <location>
        <position position="349"/>
    </location>
</feature>
<evidence type="ECO:0000256" key="2">
    <source>
        <dbReference type="ARBA" id="ARBA00022771"/>
    </source>
</evidence>
<keyword evidence="3 4" id="KW-0862">Zinc</keyword>
<keyword evidence="1 4" id="KW-0479">Metal-binding</keyword>
<proteinExistence type="predicted"/>
<name>A0A8S4N067_OWEFU</name>
<evidence type="ECO:0000313" key="9">
    <source>
        <dbReference type="Proteomes" id="UP000749559"/>
    </source>
</evidence>
<dbReference type="GO" id="GO:0008270">
    <property type="term" value="F:zinc ion binding"/>
    <property type="evidence" value="ECO:0007669"/>
    <property type="project" value="UniProtKB-KW"/>
</dbReference>
<feature type="coiled-coil region" evidence="5">
    <location>
        <begin position="274"/>
        <end position="308"/>
    </location>
</feature>
<comment type="caution">
    <text evidence="8">The sequence shown here is derived from an EMBL/GenBank/DDBJ whole genome shotgun (WGS) entry which is preliminary data.</text>
</comment>
<dbReference type="PROSITE" id="PS50145">
    <property type="entry name" value="ZF_TRAF"/>
    <property type="match status" value="2"/>
</dbReference>
<dbReference type="GO" id="GO:0009898">
    <property type="term" value="C:cytoplasmic side of plasma membrane"/>
    <property type="evidence" value="ECO:0007669"/>
    <property type="project" value="TreeGrafter"/>
</dbReference>
<dbReference type="Proteomes" id="UP000749559">
    <property type="component" value="Unassembled WGS sequence"/>
</dbReference>
<dbReference type="OrthoDB" id="5947827at2759"/>
<gene>
    <name evidence="8" type="ORF">OFUS_LOCUS1722</name>
</gene>
<evidence type="ECO:0000256" key="4">
    <source>
        <dbReference type="PROSITE-ProRule" id="PRU00207"/>
    </source>
</evidence>
<organism evidence="8 9">
    <name type="scientific">Owenia fusiformis</name>
    <name type="common">Polychaete worm</name>
    <dbReference type="NCBI Taxonomy" id="6347"/>
    <lineage>
        <taxon>Eukaryota</taxon>
        <taxon>Metazoa</taxon>
        <taxon>Spiralia</taxon>
        <taxon>Lophotrochozoa</taxon>
        <taxon>Annelida</taxon>
        <taxon>Polychaeta</taxon>
        <taxon>Sedentaria</taxon>
        <taxon>Canalipalpata</taxon>
        <taxon>Sabellida</taxon>
        <taxon>Oweniida</taxon>
        <taxon>Oweniidae</taxon>
        <taxon>Owenia</taxon>
    </lineage>
</organism>
<dbReference type="EMBL" id="CAIIXF020000001">
    <property type="protein sequence ID" value="CAH1774218.1"/>
    <property type="molecule type" value="Genomic_DNA"/>
</dbReference>
<reference evidence="8" key="1">
    <citation type="submission" date="2022-03" db="EMBL/GenBank/DDBJ databases">
        <authorList>
            <person name="Martin C."/>
        </authorList>
    </citation>
    <scope>NUCLEOTIDE SEQUENCE</scope>
</reference>
<feature type="domain" description="TRAF-type" evidence="7">
    <location>
        <begin position="145"/>
        <end position="189"/>
    </location>
</feature>
<evidence type="ECO:0000313" key="8">
    <source>
        <dbReference type="EMBL" id="CAH1774218.1"/>
    </source>
</evidence>
<feature type="zinc finger region" description="TRAF-type" evidence="4">
    <location>
        <begin position="200"/>
        <end position="256"/>
    </location>
</feature>
<dbReference type="SUPFAM" id="SSF49599">
    <property type="entry name" value="TRAF domain-like"/>
    <property type="match status" value="2"/>
</dbReference>
<evidence type="ECO:0000256" key="1">
    <source>
        <dbReference type="ARBA" id="ARBA00022723"/>
    </source>
</evidence>
<evidence type="ECO:0000256" key="3">
    <source>
        <dbReference type="ARBA" id="ARBA00022833"/>
    </source>
</evidence>
<dbReference type="PANTHER" id="PTHR10131:SF153">
    <property type="entry name" value="RING-TYPE DOMAIN-CONTAINING PROTEIN"/>
    <property type="match status" value="1"/>
</dbReference>
<keyword evidence="9" id="KW-1185">Reference proteome</keyword>
<accession>A0A8S4N067</accession>
<dbReference type="SUPFAM" id="SSF57850">
    <property type="entry name" value="RING/U-box"/>
    <property type="match status" value="1"/>
</dbReference>
<protein>
    <recommendedName>
        <fullName evidence="7">TRAF-type domain-containing protein</fullName>
    </recommendedName>
</protein>
<feature type="domain" description="TRAF-type" evidence="7">
    <location>
        <begin position="200"/>
        <end position="256"/>
    </location>
</feature>
<evidence type="ECO:0000256" key="5">
    <source>
        <dbReference type="SAM" id="Coils"/>
    </source>
</evidence>
<keyword evidence="2 4" id="KW-0863">Zinc-finger</keyword>
<dbReference type="Gene3D" id="3.30.40.10">
    <property type="entry name" value="Zinc/RING finger domain, C3HC4 (zinc finger)"/>
    <property type="match status" value="4"/>
</dbReference>
<dbReference type="GO" id="GO:0043122">
    <property type="term" value="P:regulation of canonical NF-kappaB signal transduction"/>
    <property type="evidence" value="ECO:0007669"/>
    <property type="project" value="TreeGrafter"/>
</dbReference>
<dbReference type="PANTHER" id="PTHR10131">
    <property type="entry name" value="TNF RECEPTOR ASSOCIATED FACTOR"/>
    <property type="match status" value="1"/>
</dbReference>
<feature type="zinc finger region" description="TRAF-type" evidence="4">
    <location>
        <begin position="145"/>
        <end position="189"/>
    </location>
</feature>
<dbReference type="Pfam" id="PF02176">
    <property type="entry name" value="zf-TRAF"/>
    <property type="match status" value="2"/>
</dbReference>
<dbReference type="InterPro" id="IPR001293">
    <property type="entry name" value="Znf_TRAF"/>
</dbReference>
<feature type="region of interest" description="Disordered" evidence="6">
    <location>
        <begin position="1"/>
        <end position="42"/>
    </location>
</feature>
<dbReference type="GO" id="GO:0005164">
    <property type="term" value="F:tumor necrosis factor receptor binding"/>
    <property type="evidence" value="ECO:0007669"/>
    <property type="project" value="TreeGrafter"/>
</dbReference>
<sequence>MSTKLLEDAKGTGKNKEGSVPKRHSADAHPQGVRGEASSDPQFVHKLDPKNDICCECNHVLQDSIQTACGHRVCERHINERLERGEIYTCPGGDQECVEVNKENRHLLAFPDYFARKHISTLLVYCPNKEHGCPEQIPWKSLQEHMAKCDYIKIECKNEGCSELILAKNMEEHMKNQCIFRIDSCPKCKMPTPHALINDHLLNHCDEELIKCPYKCGLEFKRREKEAHEKTCTSKPKACELSSLGCDFKGSQEDVEKHESLDNIEHLGLFAIKLENQSLESKTLERRLEQMQNEKQIYEKEMKDLADHMGKLVKQYSAMNSKVQNISLAMASHAEKVISLEDKYTSFKT</sequence>
<evidence type="ECO:0000259" key="7">
    <source>
        <dbReference type="PROSITE" id="PS50145"/>
    </source>
</evidence>
<evidence type="ECO:0000256" key="6">
    <source>
        <dbReference type="SAM" id="MobiDB-lite"/>
    </source>
</evidence>